<dbReference type="GO" id="GO:0003676">
    <property type="term" value="F:nucleic acid binding"/>
    <property type="evidence" value="ECO:0007669"/>
    <property type="project" value="InterPro"/>
</dbReference>
<dbReference type="InterPro" id="IPR036397">
    <property type="entry name" value="RNaseH_sf"/>
</dbReference>
<protein>
    <recommendedName>
        <fullName evidence="1">Tc1-like transposase DDE domain-containing protein</fullName>
    </recommendedName>
</protein>
<feature type="domain" description="Tc1-like transposase DDE" evidence="1">
    <location>
        <begin position="28"/>
        <end position="94"/>
    </location>
</feature>
<evidence type="ECO:0000313" key="3">
    <source>
        <dbReference type="Proteomes" id="UP000276215"/>
    </source>
</evidence>
<accession>A0A3N4K2T8</accession>
<dbReference type="STRING" id="1336337.A0A3N4K2T8"/>
<dbReference type="AlphaFoldDB" id="A0A3N4K2T8"/>
<evidence type="ECO:0000313" key="2">
    <source>
        <dbReference type="EMBL" id="RPB04880.1"/>
    </source>
</evidence>
<reference evidence="2 3" key="1">
    <citation type="journal article" date="2018" name="Nat. Ecol. Evol.">
        <title>Pezizomycetes genomes reveal the molecular basis of ectomycorrhizal truffle lifestyle.</title>
        <authorList>
            <person name="Murat C."/>
            <person name="Payen T."/>
            <person name="Noel B."/>
            <person name="Kuo A."/>
            <person name="Morin E."/>
            <person name="Chen J."/>
            <person name="Kohler A."/>
            <person name="Krizsan K."/>
            <person name="Balestrini R."/>
            <person name="Da Silva C."/>
            <person name="Montanini B."/>
            <person name="Hainaut M."/>
            <person name="Levati E."/>
            <person name="Barry K.W."/>
            <person name="Belfiori B."/>
            <person name="Cichocki N."/>
            <person name="Clum A."/>
            <person name="Dockter R.B."/>
            <person name="Fauchery L."/>
            <person name="Guy J."/>
            <person name="Iotti M."/>
            <person name="Le Tacon F."/>
            <person name="Lindquist E.A."/>
            <person name="Lipzen A."/>
            <person name="Malagnac F."/>
            <person name="Mello A."/>
            <person name="Molinier V."/>
            <person name="Miyauchi S."/>
            <person name="Poulain J."/>
            <person name="Riccioni C."/>
            <person name="Rubini A."/>
            <person name="Sitrit Y."/>
            <person name="Splivallo R."/>
            <person name="Traeger S."/>
            <person name="Wang M."/>
            <person name="Zifcakova L."/>
            <person name="Wipf D."/>
            <person name="Zambonelli A."/>
            <person name="Paolocci F."/>
            <person name="Nowrousian M."/>
            <person name="Ottonello S."/>
            <person name="Baldrian P."/>
            <person name="Spatafora J.W."/>
            <person name="Henrissat B."/>
            <person name="Nagy L.G."/>
            <person name="Aury J.M."/>
            <person name="Wincker P."/>
            <person name="Grigoriev I.V."/>
            <person name="Bonfante P."/>
            <person name="Martin F.M."/>
        </authorList>
    </citation>
    <scope>NUCLEOTIDE SEQUENCE [LARGE SCALE GENOMIC DNA]</scope>
    <source>
        <strain evidence="2 3">120613-1</strain>
    </source>
</reference>
<name>A0A3N4K2T8_9PEZI</name>
<dbReference type="Gene3D" id="3.30.420.10">
    <property type="entry name" value="Ribonuclease H-like superfamily/Ribonuclease H"/>
    <property type="match status" value="1"/>
</dbReference>
<dbReference type="InterPro" id="IPR038717">
    <property type="entry name" value="Tc1-like_DDE_dom"/>
</dbReference>
<dbReference type="Pfam" id="PF13358">
    <property type="entry name" value="DDE_3"/>
    <property type="match status" value="1"/>
</dbReference>
<organism evidence="2 3">
    <name type="scientific">Choiromyces venosus 120613-1</name>
    <dbReference type="NCBI Taxonomy" id="1336337"/>
    <lineage>
        <taxon>Eukaryota</taxon>
        <taxon>Fungi</taxon>
        <taxon>Dikarya</taxon>
        <taxon>Ascomycota</taxon>
        <taxon>Pezizomycotina</taxon>
        <taxon>Pezizomycetes</taxon>
        <taxon>Pezizales</taxon>
        <taxon>Tuberaceae</taxon>
        <taxon>Choiromyces</taxon>
    </lineage>
</organism>
<keyword evidence="3" id="KW-1185">Reference proteome</keyword>
<dbReference type="Proteomes" id="UP000276215">
    <property type="component" value="Unassembled WGS sequence"/>
</dbReference>
<proteinExistence type="predicted"/>
<dbReference type="EMBL" id="ML120356">
    <property type="protein sequence ID" value="RPB04880.1"/>
    <property type="molecule type" value="Genomic_DNA"/>
</dbReference>
<gene>
    <name evidence="2" type="ORF">L873DRAFT_1665060</name>
</gene>
<dbReference type="OrthoDB" id="5410741at2759"/>
<evidence type="ECO:0000259" key="1">
    <source>
        <dbReference type="Pfam" id="PF13358"/>
    </source>
</evidence>
<sequence length="148" mass="17623">MEEEQKSDKDRLGIDSQQYVDEILIPYLVPLYEKCEGAEDSVQTIEDGASYHCSAYTRRRRLEHGVVQMEWPSHSPDLNSIENVWFLFKCMYRKEVWRRQRIPSDREELIALAQEVWEGLSWPKVYKMVDSMPDHIASCLHHRGPMHW</sequence>